<keyword evidence="3 10" id="KW-0812">Transmembrane</keyword>
<accession>A0ABV3XZ30</accession>
<sequence>MSRFVRVSMVLATGLLAGLGVVMFHYALQVLRYVLMHLLGISRLVSIAQTVSLGGSRLFLLPVVIFLGFAISKFVATKSGISHRRERGADRIIEVVNGEEVALPMAEAMGTAVAGVVALGLGVSGGPEGPIAMLVGGPIVNLLSRFGIEERQLRILVAAGVGSALATLFRAPLAGVFLAGELFVLEGFLGAVVLPGLLVAAITWFVGSTLIGNSPLIGHLSLGRLQPEAYLSAIVLGLGAGLVGLGYRWWVVVVGTRLTHLSRSRVLWWLAVAVVVSAITSALALVVPEVLSTGSGWIRLVAAFGSDMTAFPLWLLLATPLARLVLTGLSLSAEAPVGVLGPALIIGAFSGAALWRLSTLVHLSATFGGASLFALLMFAAVFGSIGRVPLSMVVIAIEATGALAAAPLVMVSVGIAVFMVRQRGMTIFGSQALPGQSPIMPT</sequence>
<feature type="transmembrane region" description="Helical" evidence="10">
    <location>
        <begin position="337"/>
        <end position="355"/>
    </location>
</feature>
<dbReference type="InterPro" id="IPR050368">
    <property type="entry name" value="ClC-type_chloride_channel"/>
</dbReference>
<dbReference type="SUPFAM" id="SSF81340">
    <property type="entry name" value="Clc chloride channel"/>
    <property type="match status" value="1"/>
</dbReference>
<evidence type="ECO:0000256" key="1">
    <source>
        <dbReference type="ARBA" id="ARBA00004141"/>
    </source>
</evidence>
<evidence type="ECO:0000256" key="8">
    <source>
        <dbReference type="ARBA" id="ARBA00023214"/>
    </source>
</evidence>
<evidence type="ECO:0000313" key="11">
    <source>
        <dbReference type="EMBL" id="MEX6428553.1"/>
    </source>
</evidence>
<dbReference type="PRINTS" id="PR00762">
    <property type="entry name" value="CLCHANNEL"/>
</dbReference>
<feature type="transmembrane region" description="Helical" evidence="10">
    <location>
        <begin position="367"/>
        <end position="386"/>
    </location>
</feature>
<keyword evidence="9" id="KW-0407">Ion channel</keyword>
<dbReference type="RefSeq" id="WP_298385849.1">
    <property type="nucleotide sequence ID" value="NZ_JBFSHR010000003.1"/>
</dbReference>
<feature type="transmembrane region" description="Helical" evidence="10">
    <location>
        <begin position="58"/>
        <end position="76"/>
    </location>
</feature>
<dbReference type="Pfam" id="PF00654">
    <property type="entry name" value="Voltage_CLC"/>
    <property type="match status" value="1"/>
</dbReference>
<feature type="transmembrane region" description="Helical" evidence="10">
    <location>
        <begin position="266"/>
        <end position="285"/>
    </location>
</feature>
<proteinExistence type="predicted"/>
<dbReference type="PANTHER" id="PTHR43427:SF6">
    <property type="entry name" value="CHLORIDE CHANNEL PROTEIN CLC-E"/>
    <property type="match status" value="1"/>
</dbReference>
<feature type="transmembrane region" description="Helical" evidence="10">
    <location>
        <begin position="392"/>
        <end position="420"/>
    </location>
</feature>
<keyword evidence="8" id="KW-0868">Chloride</keyword>
<keyword evidence="12" id="KW-1185">Reference proteome</keyword>
<evidence type="ECO:0000256" key="9">
    <source>
        <dbReference type="ARBA" id="ARBA00023303"/>
    </source>
</evidence>
<keyword evidence="7" id="KW-0869">Chloride channel</keyword>
<feature type="transmembrane region" description="Helical" evidence="10">
    <location>
        <begin position="229"/>
        <end position="250"/>
    </location>
</feature>
<dbReference type="InterPro" id="IPR001807">
    <property type="entry name" value="ClC"/>
</dbReference>
<feature type="transmembrane region" description="Helical" evidence="10">
    <location>
        <begin position="155"/>
        <end position="180"/>
    </location>
</feature>
<comment type="subcellular location">
    <subcellularLocation>
        <location evidence="1">Membrane</location>
        <topology evidence="1">Multi-pass membrane protein</topology>
    </subcellularLocation>
</comment>
<keyword evidence="4 10" id="KW-1133">Transmembrane helix</keyword>
<dbReference type="EMBL" id="JBFSHR010000003">
    <property type="protein sequence ID" value="MEX6428553.1"/>
    <property type="molecule type" value="Genomic_DNA"/>
</dbReference>
<keyword evidence="5" id="KW-0406">Ion transport</keyword>
<evidence type="ECO:0000256" key="6">
    <source>
        <dbReference type="ARBA" id="ARBA00023136"/>
    </source>
</evidence>
<name>A0ABV3XZ30_9ACTN</name>
<dbReference type="InterPro" id="IPR014743">
    <property type="entry name" value="Cl-channel_core"/>
</dbReference>
<dbReference type="Gene3D" id="1.10.3080.10">
    <property type="entry name" value="Clc chloride channel"/>
    <property type="match status" value="1"/>
</dbReference>
<protein>
    <submittedName>
        <fullName evidence="11">Chloride channel protein</fullName>
    </submittedName>
</protein>
<gene>
    <name evidence="11" type="ORF">AB6A68_01690</name>
</gene>
<keyword evidence="2" id="KW-0813">Transport</keyword>
<feature type="transmembrane region" description="Helical" evidence="10">
    <location>
        <begin position="7"/>
        <end position="28"/>
    </location>
</feature>
<comment type="caution">
    <text evidence="11">The sequence shown here is derived from an EMBL/GenBank/DDBJ whole genome shotgun (WGS) entry which is preliminary data.</text>
</comment>
<feature type="transmembrane region" description="Helical" evidence="10">
    <location>
        <begin position="297"/>
        <end position="317"/>
    </location>
</feature>
<dbReference type="PANTHER" id="PTHR43427">
    <property type="entry name" value="CHLORIDE CHANNEL PROTEIN CLC-E"/>
    <property type="match status" value="1"/>
</dbReference>
<keyword evidence="6 10" id="KW-0472">Membrane</keyword>
<evidence type="ECO:0000313" key="12">
    <source>
        <dbReference type="Proteomes" id="UP001560267"/>
    </source>
</evidence>
<reference evidence="11 12" key="1">
    <citation type="submission" date="2024-07" db="EMBL/GenBank/DDBJ databases">
        <title>Draft Genome Sequence of Ferrimicrobium acidiphilum Strain YE2023, Isolated from a Pulp of Bioleach Reactor.</title>
        <authorList>
            <person name="Elkina Y.A."/>
            <person name="Bulaeva A.G."/>
            <person name="Beletsky A.V."/>
            <person name="Mardanov A.V."/>
        </authorList>
    </citation>
    <scope>NUCLEOTIDE SEQUENCE [LARGE SCALE GENOMIC DNA]</scope>
    <source>
        <strain evidence="11 12">YE2023</strain>
    </source>
</reference>
<evidence type="ECO:0000256" key="10">
    <source>
        <dbReference type="SAM" id="Phobius"/>
    </source>
</evidence>
<evidence type="ECO:0000256" key="7">
    <source>
        <dbReference type="ARBA" id="ARBA00023173"/>
    </source>
</evidence>
<feature type="transmembrane region" description="Helical" evidence="10">
    <location>
        <begin position="192"/>
        <end position="217"/>
    </location>
</feature>
<evidence type="ECO:0000256" key="2">
    <source>
        <dbReference type="ARBA" id="ARBA00022448"/>
    </source>
</evidence>
<evidence type="ECO:0000256" key="5">
    <source>
        <dbReference type="ARBA" id="ARBA00023065"/>
    </source>
</evidence>
<dbReference type="CDD" id="cd00400">
    <property type="entry name" value="Voltage_gated_ClC"/>
    <property type="match status" value="1"/>
</dbReference>
<organism evidence="11 12">
    <name type="scientific">Ferrimicrobium acidiphilum</name>
    <dbReference type="NCBI Taxonomy" id="121039"/>
    <lineage>
        <taxon>Bacteria</taxon>
        <taxon>Bacillati</taxon>
        <taxon>Actinomycetota</taxon>
        <taxon>Acidimicrobiia</taxon>
        <taxon>Acidimicrobiales</taxon>
        <taxon>Acidimicrobiaceae</taxon>
        <taxon>Ferrimicrobium</taxon>
    </lineage>
</organism>
<dbReference type="Proteomes" id="UP001560267">
    <property type="component" value="Unassembled WGS sequence"/>
</dbReference>
<evidence type="ECO:0000256" key="4">
    <source>
        <dbReference type="ARBA" id="ARBA00022989"/>
    </source>
</evidence>
<evidence type="ECO:0000256" key="3">
    <source>
        <dbReference type="ARBA" id="ARBA00022692"/>
    </source>
</evidence>